<dbReference type="AlphaFoldDB" id="A0ABD2AJN5"/>
<organism evidence="5 6">
    <name type="scientific">Vespula squamosa</name>
    <name type="common">Southern yellow jacket</name>
    <name type="synonym">Wasp</name>
    <dbReference type="NCBI Taxonomy" id="30214"/>
    <lineage>
        <taxon>Eukaryota</taxon>
        <taxon>Metazoa</taxon>
        <taxon>Ecdysozoa</taxon>
        <taxon>Arthropoda</taxon>
        <taxon>Hexapoda</taxon>
        <taxon>Insecta</taxon>
        <taxon>Pterygota</taxon>
        <taxon>Neoptera</taxon>
        <taxon>Endopterygota</taxon>
        <taxon>Hymenoptera</taxon>
        <taxon>Apocrita</taxon>
        <taxon>Aculeata</taxon>
        <taxon>Vespoidea</taxon>
        <taxon>Vespidae</taxon>
        <taxon>Vespinae</taxon>
        <taxon>Vespula</taxon>
    </lineage>
</organism>
<feature type="domain" description="DNA endonuclease activator Ctp1 C-terminal" evidence="4">
    <location>
        <begin position="567"/>
        <end position="610"/>
    </location>
</feature>
<dbReference type="Pfam" id="PF08573">
    <property type="entry name" value="SAE2"/>
    <property type="match status" value="1"/>
</dbReference>
<keyword evidence="6" id="KW-1185">Reference proteome</keyword>
<evidence type="ECO:0000256" key="3">
    <source>
        <dbReference type="ARBA" id="ARBA00023242"/>
    </source>
</evidence>
<dbReference type="GO" id="GO:0005634">
    <property type="term" value="C:nucleus"/>
    <property type="evidence" value="ECO:0007669"/>
    <property type="project" value="UniProtKB-SubCell"/>
</dbReference>
<proteinExistence type="predicted"/>
<evidence type="ECO:0000256" key="1">
    <source>
        <dbReference type="ARBA" id="ARBA00004123"/>
    </source>
</evidence>
<dbReference type="EMBL" id="JAUDFV010000144">
    <property type="protein sequence ID" value="KAL2720818.1"/>
    <property type="molecule type" value="Genomic_DNA"/>
</dbReference>
<reference evidence="5 6" key="1">
    <citation type="journal article" date="2024" name="Ann. Entomol. Soc. Am.">
        <title>Genomic analyses of the southern and eastern yellowjacket wasps (Hymenoptera: Vespidae) reveal evolutionary signatures of social life.</title>
        <authorList>
            <person name="Catto M.A."/>
            <person name="Caine P.B."/>
            <person name="Orr S.E."/>
            <person name="Hunt B.G."/>
            <person name="Goodisman M.A.D."/>
        </authorList>
    </citation>
    <scope>NUCLEOTIDE SEQUENCE [LARGE SCALE GENOMIC DNA]</scope>
    <source>
        <strain evidence="5">233</strain>
        <tissue evidence="5">Head and thorax</tissue>
    </source>
</reference>
<keyword evidence="3" id="KW-0539">Nucleus</keyword>
<dbReference type="GO" id="GO:0006974">
    <property type="term" value="P:DNA damage response"/>
    <property type="evidence" value="ECO:0007669"/>
    <property type="project" value="UniProtKB-KW"/>
</dbReference>
<dbReference type="InterPro" id="IPR013882">
    <property type="entry name" value="Ctp1_C"/>
</dbReference>
<evidence type="ECO:0000313" key="5">
    <source>
        <dbReference type="EMBL" id="KAL2720818.1"/>
    </source>
</evidence>
<sequence length="617" mass="71886">MMSSVPRLNYSVENETAEIATKTFALILQKAYEQYRKLWDKYLDLVKTYGVDSSIHKEVLKALKEDNVLESIHAFTKDAEFLIKSKCQQDLSDEEEIICDRKKNESFMKENKDILEKSLFDRDISIDDTIYQSPCKKRTNLILPESPIFMRKDEKSINEIENEVSMNNDNIIIPCTVEADNKSDYNKQNIGNNTSYMTSEQYLNNISFDNFSPFVVCNTPVVGNKRNKKNRKKLFKNAYQDKQQLNDDSVSPKKKQMKDKKLPLQALDNIVSPLKINLIDDDDQINNKVENRKSKSPIYYKSHVISDDKKLRQTTLPFYTIKKEVDNTTLTSTDKNVTINKSKKFLFNCESSTKNIIMQNAISDRKIDIINSNEVNDKNETIYEDVIESSPDYKHVQFPNRGRIKLKRKLKKTDQIEVTALSSNNSILIQNKISSTKNQNIAIDDNSFISPEMITDNAKKKCLSFHQDIQLEQKLGEKNNSEGITYMKQVELNPLQYTYEDETYFEEKSQKENDINVNKEINKNLFRFKNMEEDAINYIHTDKSAKKDGEIKNQKCWSCWECAEYYKNKPGISDTQAQMWKNQCSRHKNVYYARDATPPGFWDPLFPDTASDNTQQK</sequence>
<dbReference type="Proteomes" id="UP001607302">
    <property type="component" value="Unassembled WGS sequence"/>
</dbReference>
<evidence type="ECO:0000313" key="6">
    <source>
        <dbReference type="Proteomes" id="UP001607302"/>
    </source>
</evidence>
<gene>
    <name evidence="5" type="ORF">V1478_009864</name>
</gene>
<comment type="caution">
    <text evidence="5">The sequence shown here is derived from an EMBL/GenBank/DDBJ whole genome shotgun (WGS) entry which is preliminary data.</text>
</comment>
<evidence type="ECO:0000259" key="4">
    <source>
        <dbReference type="Pfam" id="PF08573"/>
    </source>
</evidence>
<evidence type="ECO:0000256" key="2">
    <source>
        <dbReference type="ARBA" id="ARBA00022763"/>
    </source>
</evidence>
<keyword evidence="2" id="KW-0227">DNA damage</keyword>
<comment type="subcellular location">
    <subcellularLocation>
        <location evidence="1">Nucleus</location>
    </subcellularLocation>
</comment>
<protein>
    <submittedName>
        <fullName evidence="5">Homeobox protein 3-like isoform X2</fullName>
    </submittedName>
</protein>
<name>A0ABD2AJN5_VESSQ</name>
<accession>A0ABD2AJN5</accession>